<sequence>MLKHLFSILLLLSLSGKAIGQNTLTYNDEKGSPKATLQDVKWISGTWRGEAMGGTCEEFWDQPSGNTMLFCFKFLENDKVIFYELGHIIEADNTLFLELKHFGPDLKGWEKADEKQTFRLVKQDENRVYFDRFTFEKVSDNEINIYVVFEKSGEEMLFNYKREKS</sequence>
<feature type="domain" description="DUF6265" evidence="2">
    <location>
        <begin position="41"/>
        <end position="148"/>
    </location>
</feature>
<dbReference type="Proteomes" id="UP000245429">
    <property type="component" value="Chromosome"/>
</dbReference>
<organism evidence="3 4">
    <name type="scientific">Flavobacterium sediminis</name>
    <dbReference type="NCBI Taxonomy" id="2201181"/>
    <lineage>
        <taxon>Bacteria</taxon>
        <taxon>Pseudomonadati</taxon>
        <taxon>Bacteroidota</taxon>
        <taxon>Flavobacteriia</taxon>
        <taxon>Flavobacteriales</taxon>
        <taxon>Flavobacteriaceae</taxon>
        <taxon>Flavobacterium</taxon>
    </lineage>
</organism>
<gene>
    <name evidence="3" type="ORF">DI487_07580</name>
</gene>
<keyword evidence="1" id="KW-0732">Signal</keyword>
<dbReference type="OrthoDB" id="7567258at2"/>
<feature type="signal peptide" evidence="1">
    <location>
        <begin position="1"/>
        <end position="20"/>
    </location>
</feature>
<dbReference type="RefSeq" id="WP_109569105.1">
    <property type="nucleotide sequence ID" value="NZ_CP029463.1"/>
</dbReference>
<dbReference type="Pfam" id="PF19780">
    <property type="entry name" value="DUF6265"/>
    <property type="match status" value="1"/>
</dbReference>
<dbReference type="AlphaFoldDB" id="A0A2U8QU67"/>
<dbReference type="EMBL" id="CP029463">
    <property type="protein sequence ID" value="AWM13737.1"/>
    <property type="molecule type" value="Genomic_DNA"/>
</dbReference>
<evidence type="ECO:0000313" key="4">
    <source>
        <dbReference type="Proteomes" id="UP000245429"/>
    </source>
</evidence>
<reference evidence="3 4" key="1">
    <citation type="submission" date="2018-05" db="EMBL/GenBank/DDBJ databases">
        <title>Flavobacterium sp. MEBiC07310.</title>
        <authorList>
            <person name="Baek K."/>
        </authorList>
    </citation>
    <scope>NUCLEOTIDE SEQUENCE [LARGE SCALE GENOMIC DNA]</scope>
    <source>
        <strain evidence="3 4">MEBiC07310</strain>
    </source>
</reference>
<evidence type="ECO:0000313" key="3">
    <source>
        <dbReference type="EMBL" id="AWM13737.1"/>
    </source>
</evidence>
<dbReference type="InterPro" id="IPR046232">
    <property type="entry name" value="DUF6265"/>
</dbReference>
<keyword evidence="4" id="KW-1185">Reference proteome</keyword>
<name>A0A2U8QU67_9FLAO</name>
<accession>A0A2U8QU67</accession>
<evidence type="ECO:0000259" key="2">
    <source>
        <dbReference type="Pfam" id="PF19780"/>
    </source>
</evidence>
<evidence type="ECO:0000256" key="1">
    <source>
        <dbReference type="SAM" id="SignalP"/>
    </source>
</evidence>
<proteinExistence type="predicted"/>
<feature type="chain" id="PRO_5016117296" description="DUF6265 domain-containing protein" evidence="1">
    <location>
        <begin position="21"/>
        <end position="165"/>
    </location>
</feature>
<dbReference type="KEGG" id="fse:DI487_07580"/>
<protein>
    <recommendedName>
        <fullName evidence="2">DUF6265 domain-containing protein</fullName>
    </recommendedName>
</protein>